<dbReference type="EMBL" id="CP001102">
    <property type="protein sequence ID" value="ACE06207.1"/>
    <property type="molecule type" value="Genomic_DNA"/>
</dbReference>
<evidence type="ECO:0008006" key="3">
    <source>
        <dbReference type="Google" id="ProtNLM"/>
    </source>
</evidence>
<organism evidence="1 2">
    <name type="scientific">Amoebophilus asiaticus (strain 5a2)</name>
    <dbReference type="NCBI Taxonomy" id="452471"/>
    <lineage>
        <taxon>Bacteria</taxon>
        <taxon>Pseudomonadati</taxon>
        <taxon>Bacteroidota</taxon>
        <taxon>Cytophagia</taxon>
        <taxon>Cytophagales</taxon>
        <taxon>Amoebophilaceae</taxon>
        <taxon>Candidatus Amoebophilus</taxon>
    </lineage>
</organism>
<protein>
    <recommendedName>
        <fullName evidence="3">Bacteriocin-protection protein, YdeI/OmpD-associated family</fullName>
    </recommendedName>
</protein>
<keyword evidence="2" id="KW-1185">Reference proteome</keyword>
<evidence type="ECO:0000313" key="2">
    <source>
        <dbReference type="Proteomes" id="UP000001227"/>
    </source>
</evidence>
<dbReference type="Proteomes" id="UP000001227">
    <property type="component" value="Chromosome"/>
</dbReference>
<name>B3ESK5_AMOA5</name>
<dbReference type="KEGG" id="aas:Aasi_0836"/>
<sequence>MSVKEIESFYPSNRQQWREWLQENHAKKQSIWLIHYKIKSSMPTISWSEAVDEALCFGWIDSKAKPIDEEKYMQFFSKRRAISTWSKVNKEKVQKLIDGGTMTKAGLESIEIAKQNGSWTILDEVEALIIPNDLEAV</sequence>
<proteinExistence type="predicted"/>
<dbReference type="RefSeq" id="WP_012472975.1">
    <property type="nucleotide sequence ID" value="NC_010830.1"/>
</dbReference>
<dbReference type="AlphaFoldDB" id="B3ESK5"/>
<accession>B3ESK5</accession>
<dbReference type="HOGENOM" id="CLU_076645_3_0_10"/>
<reference evidence="1 2" key="1">
    <citation type="journal article" date="2010" name="J. Bacteriol.">
        <title>The genome of the amoeba symbiont 'Candidatus Amoebophilus asiaticus' reveals common mechanisms for host cell interaction among amoeba-associated bacteria.</title>
        <authorList>
            <person name="Schmitz-Esser S."/>
            <person name="Tischler P."/>
            <person name="Arnold R."/>
            <person name="Montanaro J."/>
            <person name="Wagner M."/>
            <person name="Rattei T."/>
            <person name="Horn M."/>
        </authorList>
    </citation>
    <scope>NUCLEOTIDE SEQUENCE [LARGE SCALE GENOMIC DNA]</scope>
    <source>
        <strain evidence="1 2">5a2</strain>
    </source>
</reference>
<dbReference type="STRING" id="452471.Aasi_0836"/>
<dbReference type="OrthoDB" id="9796999at2"/>
<gene>
    <name evidence="1" type="ordered locus">Aasi_0836</name>
</gene>
<evidence type="ECO:0000313" key="1">
    <source>
        <dbReference type="EMBL" id="ACE06207.1"/>
    </source>
</evidence>
<dbReference type="eggNOG" id="COG4430">
    <property type="taxonomic scope" value="Bacteria"/>
</dbReference>